<feature type="domain" description="Major facilitator superfamily (MFS) profile" evidence="5">
    <location>
        <begin position="69"/>
        <end position="471"/>
    </location>
</feature>
<dbReference type="GO" id="GO:0016020">
    <property type="term" value="C:membrane"/>
    <property type="evidence" value="ECO:0007669"/>
    <property type="project" value="UniProtKB-SubCell"/>
</dbReference>
<organism evidence="6 7">
    <name type="scientific">Cristinia sonorae</name>
    <dbReference type="NCBI Taxonomy" id="1940300"/>
    <lineage>
        <taxon>Eukaryota</taxon>
        <taxon>Fungi</taxon>
        <taxon>Dikarya</taxon>
        <taxon>Basidiomycota</taxon>
        <taxon>Agaricomycotina</taxon>
        <taxon>Agaricomycetes</taxon>
        <taxon>Agaricomycetidae</taxon>
        <taxon>Agaricales</taxon>
        <taxon>Pleurotineae</taxon>
        <taxon>Stephanosporaceae</taxon>
        <taxon>Cristinia</taxon>
    </lineage>
</organism>
<keyword evidence="4" id="KW-1133">Transmembrane helix</keyword>
<keyword evidence="4" id="KW-0812">Transmembrane</keyword>
<feature type="transmembrane region" description="Helical" evidence="4">
    <location>
        <begin position="160"/>
        <end position="183"/>
    </location>
</feature>
<evidence type="ECO:0000256" key="2">
    <source>
        <dbReference type="ARBA" id="ARBA00006727"/>
    </source>
</evidence>
<evidence type="ECO:0000256" key="1">
    <source>
        <dbReference type="ARBA" id="ARBA00004141"/>
    </source>
</evidence>
<dbReference type="OrthoDB" id="2213137at2759"/>
<feature type="transmembrane region" description="Helical" evidence="4">
    <location>
        <begin position="227"/>
        <end position="247"/>
    </location>
</feature>
<evidence type="ECO:0000259" key="5">
    <source>
        <dbReference type="PROSITE" id="PS50850"/>
    </source>
</evidence>
<feature type="transmembrane region" description="Helical" evidence="4">
    <location>
        <begin position="445"/>
        <end position="469"/>
    </location>
</feature>
<feature type="transmembrane region" description="Helical" evidence="4">
    <location>
        <begin position="105"/>
        <end position="128"/>
    </location>
</feature>
<feature type="transmembrane region" description="Helical" evidence="4">
    <location>
        <begin position="135"/>
        <end position="154"/>
    </location>
</feature>
<dbReference type="Gene3D" id="1.20.1250.20">
    <property type="entry name" value="MFS general substrate transporter like domains"/>
    <property type="match status" value="2"/>
</dbReference>
<dbReference type="GO" id="GO:0022857">
    <property type="term" value="F:transmembrane transporter activity"/>
    <property type="evidence" value="ECO:0007669"/>
    <property type="project" value="InterPro"/>
</dbReference>
<feature type="transmembrane region" description="Helical" evidence="4">
    <location>
        <begin position="306"/>
        <end position="330"/>
    </location>
</feature>
<dbReference type="InterPro" id="IPR011701">
    <property type="entry name" value="MFS"/>
</dbReference>
<comment type="subcellular location">
    <subcellularLocation>
        <location evidence="1">Membrane</location>
        <topology evidence="1">Multi-pass membrane protein</topology>
    </subcellularLocation>
</comment>
<dbReference type="Proteomes" id="UP000813824">
    <property type="component" value="Unassembled WGS sequence"/>
</dbReference>
<dbReference type="SUPFAM" id="SSF103473">
    <property type="entry name" value="MFS general substrate transporter"/>
    <property type="match status" value="1"/>
</dbReference>
<feature type="transmembrane region" description="Helical" evidence="4">
    <location>
        <begin position="342"/>
        <end position="361"/>
    </location>
</feature>
<evidence type="ECO:0000256" key="4">
    <source>
        <dbReference type="SAM" id="Phobius"/>
    </source>
</evidence>
<dbReference type="PANTHER" id="PTHR11360">
    <property type="entry name" value="MONOCARBOXYLATE TRANSPORTER"/>
    <property type="match status" value="1"/>
</dbReference>
<feature type="transmembrane region" description="Helical" evidence="4">
    <location>
        <begin position="277"/>
        <end position="300"/>
    </location>
</feature>
<dbReference type="InterPro" id="IPR050327">
    <property type="entry name" value="Proton-linked_MCT"/>
</dbReference>
<feature type="compositionally biased region" description="Polar residues" evidence="3">
    <location>
        <begin position="25"/>
        <end position="38"/>
    </location>
</feature>
<keyword evidence="7" id="KW-1185">Reference proteome</keyword>
<feature type="transmembrane region" description="Helical" evidence="4">
    <location>
        <begin position="367"/>
        <end position="390"/>
    </location>
</feature>
<name>A0A8K0US20_9AGAR</name>
<accession>A0A8K0US20</accession>
<keyword evidence="4" id="KW-0472">Membrane</keyword>
<feature type="region of interest" description="Disordered" evidence="3">
    <location>
        <begin position="25"/>
        <end position="49"/>
    </location>
</feature>
<protein>
    <submittedName>
        <fullName evidence="6">MFS general substrate transporter</fullName>
    </submittedName>
</protein>
<dbReference type="InterPro" id="IPR020846">
    <property type="entry name" value="MFS_dom"/>
</dbReference>
<feature type="transmembrane region" description="Helical" evidence="4">
    <location>
        <begin position="402"/>
        <end position="425"/>
    </location>
</feature>
<comment type="caution">
    <text evidence="6">The sequence shown here is derived from an EMBL/GenBank/DDBJ whole genome shotgun (WGS) entry which is preliminary data.</text>
</comment>
<dbReference type="PROSITE" id="PS50850">
    <property type="entry name" value="MFS"/>
    <property type="match status" value="1"/>
</dbReference>
<dbReference type="AlphaFoldDB" id="A0A8K0US20"/>
<feature type="transmembrane region" description="Helical" evidence="4">
    <location>
        <begin position="65"/>
        <end position="85"/>
    </location>
</feature>
<dbReference type="Pfam" id="PF07690">
    <property type="entry name" value="MFS_1"/>
    <property type="match status" value="1"/>
</dbReference>
<reference evidence="6" key="1">
    <citation type="journal article" date="2021" name="New Phytol.">
        <title>Evolutionary innovations through gain and loss of genes in the ectomycorrhizal Boletales.</title>
        <authorList>
            <person name="Wu G."/>
            <person name="Miyauchi S."/>
            <person name="Morin E."/>
            <person name="Kuo A."/>
            <person name="Drula E."/>
            <person name="Varga T."/>
            <person name="Kohler A."/>
            <person name="Feng B."/>
            <person name="Cao Y."/>
            <person name="Lipzen A."/>
            <person name="Daum C."/>
            <person name="Hundley H."/>
            <person name="Pangilinan J."/>
            <person name="Johnson J."/>
            <person name="Barry K."/>
            <person name="LaButti K."/>
            <person name="Ng V."/>
            <person name="Ahrendt S."/>
            <person name="Min B."/>
            <person name="Choi I.G."/>
            <person name="Park H."/>
            <person name="Plett J.M."/>
            <person name="Magnuson J."/>
            <person name="Spatafora J.W."/>
            <person name="Nagy L.G."/>
            <person name="Henrissat B."/>
            <person name="Grigoriev I.V."/>
            <person name="Yang Z.L."/>
            <person name="Xu J."/>
            <person name="Martin F.M."/>
        </authorList>
    </citation>
    <scope>NUCLEOTIDE SEQUENCE</scope>
    <source>
        <strain evidence="6">KKN 215</strain>
    </source>
</reference>
<proteinExistence type="inferred from homology"/>
<dbReference type="InterPro" id="IPR036259">
    <property type="entry name" value="MFS_trans_sf"/>
</dbReference>
<feature type="transmembrane region" description="Helical" evidence="4">
    <location>
        <begin position="195"/>
        <end position="215"/>
    </location>
</feature>
<evidence type="ECO:0000256" key="3">
    <source>
        <dbReference type="SAM" id="MobiDB-lite"/>
    </source>
</evidence>
<evidence type="ECO:0000313" key="6">
    <source>
        <dbReference type="EMBL" id="KAH8101394.1"/>
    </source>
</evidence>
<gene>
    <name evidence="6" type="ORF">BXZ70DRAFT_891777</name>
</gene>
<comment type="similarity">
    <text evidence="2">Belongs to the major facilitator superfamily. Monocarboxylate porter (TC 2.A.1.13) family.</text>
</comment>
<dbReference type="PANTHER" id="PTHR11360:SF287">
    <property type="entry name" value="MFS MONOCARBOXYLATE TRANSPORTER"/>
    <property type="match status" value="1"/>
</dbReference>
<dbReference type="EMBL" id="JAEVFJ010000012">
    <property type="protein sequence ID" value="KAH8101394.1"/>
    <property type="molecule type" value="Genomic_DNA"/>
</dbReference>
<sequence>MSIGLELVQRDLIFGAERDVRDLPTLNNGTPSASSLIQPVSPRSDLPEGSSAVHTLPPVDGGWRAWTFVISGFILETFIWGFSYSYGVFQNYYTSHPPFEKSSHIAIAAIGPTGLAIMFIEGLLLSFYHGRYPDYMKYTLWSGLALFVLALFISSFTSSIALLIFLQGICLGVGGGMMYWPSLSLLPEWFVRRRGLASGIMFAGGGVGGFVFPLLVEALLSRVGFRWTLRIWSLMMTVVGGVAILGVRPRIPVPKFNSGQRRQPFLPPNMLFHKRSVFWFFTVTYWLQAMSFFPVSLYIAVFTATIASPLSAAIALSLFNSAGVVGQVLIGYFTDRFPYPRIMFISAMGCCLSAFLMWGFADTLATIFAFAIVFGGLGGGFPSVLFAAAADSVGANAEQATTALTAVTCIKGIAAVLGPIVSSVLLEAGKRSSFNSSNLYGRFGFGPVVIFVGACAAATSLSTLAVAAARPGTKARF</sequence>
<evidence type="ECO:0000313" key="7">
    <source>
        <dbReference type="Proteomes" id="UP000813824"/>
    </source>
</evidence>